<evidence type="ECO:0000256" key="2">
    <source>
        <dbReference type="ARBA" id="ARBA00022448"/>
    </source>
</evidence>
<sequence>MNERPLTAALSLQRPGEARIGRDRIRLLAAIDRLGTIAGAAREVGMSYKTAWDAVATLNNLFERPLVEAAPGGRTGGNARVTEAGRALVGGFGRLEQTLERALAELETDLAPGAGPGRAHPASDAAIGTLWSLSMQISARNTFRCTVTGVSPGAVNTEVELALTDGHRLVAVITERAAQDMGLAPGRSVFALIKSSFVMLSAGGDPGRISACNRLTGLVAARSDGPVNSEIVLDLGACKSITAVITRTSADALGLAPGVPATALFKASHVILMCP</sequence>
<dbReference type="InterPro" id="IPR003725">
    <property type="entry name" value="ModE-bd_N"/>
</dbReference>
<dbReference type="Pfam" id="PF03459">
    <property type="entry name" value="TOBE"/>
    <property type="match status" value="2"/>
</dbReference>
<evidence type="ECO:0000256" key="5">
    <source>
        <dbReference type="PIRNR" id="PIRNR005763"/>
    </source>
</evidence>
<dbReference type="InterPro" id="IPR051815">
    <property type="entry name" value="Molybdate_resp_trans_reg"/>
</dbReference>
<gene>
    <name evidence="7" type="ORF">ACFSM0_05440</name>
</gene>
<dbReference type="RefSeq" id="WP_377388111.1">
    <property type="nucleotide sequence ID" value="NZ_JBHUIX010000005.1"/>
</dbReference>
<dbReference type="InterPro" id="IPR036390">
    <property type="entry name" value="WH_DNA-bd_sf"/>
</dbReference>
<dbReference type="PANTHER" id="PTHR30432">
    <property type="entry name" value="TRANSCRIPTIONAL REGULATOR MODE"/>
    <property type="match status" value="1"/>
</dbReference>
<keyword evidence="4" id="KW-0677">Repeat</keyword>
<dbReference type="Pfam" id="PF00126">
    <property type="entry name" value="HTH_1"/>
    <property type="match status" value="1"/>
</dbReference>
<dbReference type="EMBL" id="JBHUIX010000005">
    <property type="protein sequence ID" value="MFD2173530.1"/>
    <property type="molecule type" value="Genomic_DNA"/>
</dbReference>
<comment type="caution">
    <text evidence="7">The sequence shown here is derived from an EMBL/GenBank/DDBJ whole genome shotgun (WGS) entry which is preliminary data.</text>
</comment>
<dbReference type="InterPro" id="IPR000847">
    <property type="entry name" value="LysR_HTH_N"/>
</dbReference>
<evidence type="ECO:0000256" key="4">
    <source>
        <dbReference type="ARBA" id="ARBA00022737"/>
    </source>
</evidence>
<feature type="domain" description="Mop" evidence="6">
    <location>
        <begin position="208"/>
        <end position="274"/>
    </location>
</feature>
<dbReference type="InterPro" id="IPR004606">
    <property type="entry name" value="Mop_domain"/>
</dbReference>
<reference evidence="8" key="1">
    <citation type="journal article" date="2019" name="Int. J. Syst. Evol. Microbiol.">
        <title>The Global Catalogue of Microorganisms (GCM) 10K type strain sequencing project: providing services to taxonomists for standard genome sequencing and annotation.</title>
        <authorList>
            <consortium name="The Broad Institute Genomics Platform"/>
            <consortium name="The Broad Institute Genome Sequencing Center for Infectious Disease"/>
            <person name="Wu L."/>
            <person name="Ma J."/>
        </authorList>
    </citation>
    <scope>NUCLEOTIDE SEQUENCE [LARGE SCALE GENOMIC DNA]</scope>
    <source>
        <strain evidence="8">CCUG 55131</strain>
    </source>
</reference>
<dbReference type="InterPro" id="IPR016462">
    <property type="entry name" value="ModE"/>
</dbReference>
<name>A0ABW5A694_9RHOB</name>
<organism evidence="7 8">
    <name type="scientific">Rhodobacter lacus</name>
    <dbReference type="NCBI Taxonomy" id="1641972"/>
    <lineage>
        <taxon>Bacteria</taxon>
        <taxon>Pseudomonadati</taxon>
        <taxon>Pseudomonadota</taxon>
        <taxon>Alphaproteobacteria</taxon>
        <taxon>Rhodobacterales</taxon>
        <taxon>Rhodobacter group</taxon>
        <taxon>Rhodobacter</taxon>
    </lineage>
</organism>
<dbReference type="NCBIfam" id="TIGR00637">
    <property type="entry name" value="ModE_repress"/>
    <property type="match status" value="1"/>
</dbReference>
<keyword evidence="3 5" id="KW-0500">Molybdenum</keyword>
<dbReference type="Gene3D" id="1.10.10.10">
    <property type="entry name" value="Winged helix-like DNA-binding domain superfamily/Winged helix DNA-binding domain"/>
    <property type="match status" value="1"/>
</dbReference>
<evidence type="ECO:0000313" key="8">
    <source>
        <dbReference type="Proteomes" id="UP001597413"/>
    </source>
</evidence>
<evidence type="ECO:0000256" key="1">
    <source>
        <dbReference type="ARBA" id="ARBA00008110"/>
    </source>
</evidence>
<evidence type="ECO:0000313" key="7">
    <source>
        <dbReference type="EMBL" id="MFD2173530.1"/>
    </source>
</evidence>
<keyword evidence="2 5" id="KW-0813">Transport</keyword>
<evidence type="ECO:0000256" key="3">
    <source>
        <dbReference type="ARBA" id="ARBA00022505"/>
    </source>
</evidence>
<dbReference type="NCBIfam" id="TIGR00638">
    <property type="entry name" value="Mop"/>
    <property type="match status" value="2"/>
</dbReference>
<comment type="similarity">
    <text evidence="1 5">Belongs to the ModE family.</text>
</comment>
<dbReference type="PANTHER" id="PTHR30432:SF1">
    <property type="entry name" value="DNA-BINDING TRANSCRIPTIONAL DUAL REGULATOR MODE"/>
    <property type="match status" value="1"/>
</dbReference>
<accession>A0ABW5A694</accession>
<dbReference type="PROSITE" id="PS51866">
    <property type="entry name" value="MOP"/>
    <property type="match status" value="2"/>
</dbReference>
<dbReference type="SUPFAM" id="SSF50331">
    <property type="entry name" value="MOP-like"/>
    <property type="match status" value="2"/>
</dbReference>
<dbReference type="InterPro" id="IPR036388">
    <property type="entry name" value="WH-like_DNA-bd_sf"/>
</dbReference>
<dbReference type="InterPro" id="IPR005116">
    <property type="entry name" value="Transp-assoc_OB_typ1"/>
</dbReference>
<dbReference type="PIRSF" id="PIRSF005763">
    <property type="entry name" value="Txn_reg_ModE"/>
    <property type="match status" value="1"/>
</dbReference>
<keyword evidence="8" id="KW-1185">Reference proteome</keyword>
<dbReference type="Gene3D" id="2.40.50.100">
    <property type="match status" value="2"/>
</dbReference>
<dbReference type="InterPro" id="IPR008995">
    <property type="entry name" value="Mo/tungstate-bd_C_term_dom"/>
</dbReference>
<feature type="domain" description="Mop" evidence="6">
    <location>
        <begin position="136"/>
        <end position="202"/>
    </location>
</feature>
<proteinExistence type="inferred from homology"/>
<protein>
    <submittedName>
        <fullName evidence="7">TOBE domain-containing protein</fullName>
    </submittedName>
</protein>
<dbReference type="SUPFAM" id="SSF46785">
    <property type="entry name" value="Winged helix' DNA-binding domain"/>
    <property type="match status" value="1"/>
</dbReference>
<evidence type="ECO:0000259" key="6">
    <source>
        <dbReference type="PROSITE" id="PS51866"/>
    </source>
</evidence>
<dbReference type="Proteomes" id="UP001597413">
    <property type="component" value="Unassembled WGS sequence"/>
</dbReference>